<dbReference type="EMBL" id="HBUF01023991">
    <property type="protein sequence ID" value="CAG6612189.1"/>
    <property type="molecule type" value="Transcribed_RNA"/>
</dbReference>
<accession>A0A8D8PSA8</accession>
<dbReference type="EMBL" id="HBUF01023990">
    <property type="protein sequence ID" value="CAG6612185.1"/>
    <property type="molecule type" value="Transcribed_RNA"/>
</dbReference>
<dbReference type="EMBL" id="HBUF01023995">
    <property type="protein sequence ID" value="CAG6612205.1"/>
    <property type="molecule type" value="Transcribed_RNA"/>
</dbReference>
<dbReference type="EMBL" id="HBUF01023993">
    <property type="protein sequence ID" value="CAG6612197.1"/>
    <property type="molecule type" value="Transcribed_RNA"/>
</dbReference>
<sequence>MLEKVQRKFLRYLAYREHIIIENHNYTGIIQLSKLNSLKHRREVADIIFLHKLLINKIDSPELLSCVNIKIQRLSARHRALFEPVLYTTNIGYNSPLNRFMRLSNIITSAPLDLDFFSLSTDNLKSKLSVLSTLH</sequence>
<dbReference type="EMBL" id="HBUF01023992">
    <property type="protein sequence ID" value="CAG6612193.1"/>
    <property type="molecule type" value="Transcribed_RNA"/>
</dbReference>
<dbReference type="EMBL" id="HBUF01023994">
    <property type="protein sequence ID" value="CAG6612201.1"/>
    <property type="molecule type" value="Transcribed_RNA"/>
</dbReference>
<evidence type="ECO:0000313" key="1">
    <source>
        <dbReference type="EMBL" id="CAG6612189.1"/>
    </source>
</evidence>
<proteinExistence type="predicted"/>
<dbReference type="AlphaFoldDB" id="A0A8D8PSA8"/>
<name>A0A8D8PSA8_9HEMI</name>
<reference evidence="1" key="1">
    <citation type="submission" date="2021-05" db="EMBL/GenBank/DDBJ databases">
        <authorList>
            <person name="Alioto T."/>
            <person name="Alioto T."/>
            <person name="Gomez Garrido J."/>
        </authorList>
    </citation>
    <scope>NUCLEOTIDE SEQUENCE</scope>
</reference>
<organism evidence="1">
    <name type="scientific">Cacopsylla melanoneura</name>
    <dbReference type="NCBI Taxonomy" id="428564"/>
    <lineage>
        <taxon>Eukaryota</taxon>
        <taxon>Metazoa</taxon>
        <taxon>Ecdysozoa</taxon>
        <taxon>Arthropoda</taxon>
        <taxon>Hexapoda</taxon>
        <taxon>Insecta</taxon>
        <taxon>Pterygota</taxon>
        <taxon>Neoptera</taxon>
        <taxon>Paraneoptera</taxon>
        <taxon>Hemiptera</taxon>
        <taxon>Sternorrhyncha</taxon>
        <taxon>Psylloidea</taxon>
        <taxon>Psyllidae</taxon>
        <taxon>Psyllinae</taxon>
        <taxon>Cacopsylla</taxon>
    </lineage>
</organism>
<protein>
    <submittedName>
        <fullName evidence="1">Uncharacterized protein</fullName>
    </submittedName>
</protein>
<dbReference type="EMBL" id="HBUF01023996">
    <property type="protein sequence ID" value="CAG6612208.1"/>
    <property type="molecule type" value="Transcribed_RNA"/>
</dbReference>